<dbReference type="SUPFAM" id="SSF89009">
    <property type="entry name" value="GAT-like domain"/>
    <property type="match status" value="1"/>
</dbReference>
<dbReference type="OMA" id="IPPHMAI"/>
<dbReference type="GO" id="GO:0043328">
    <property type="term" value="P:protein transport to vacuole involved in ubiquitin-dependent protein catabolic process via the multivesicular body sorting pathway"/>
    <property type="evidence" value="ECO:0007669"/>
    <property type="project" value="InterPro"/>
</dbReference>
<organism evidence="9 10">
    <name type="scientific">Kalanchoe fedtschenkoi</name>
    <name type="common">Lavender scallops</name>
    <name type="synonym">South American air plant</name>
    <dbReference type="NCBI Taxonomy" id="63787"/>
    <lineage>
        <taxon>Eukaryota</taxon>
        <taxon>Viridiplantae</taxon>
        <taxon>Streptophyta</taxon>
        <taxon>Embryophyta</taxon>
        <taxon>Tracheophyta</taxon>
        <taxon>Spermatophyta</taxon>
        <taxon>Magnoliopsida</taxon>
        <taxon>eudicotyledons</taxon>
        <taxon>Gunneridae</taxon>
        <taxon>Pentapetalae</taxon>
        <taxon>Saxifragales</taxon>
        <taxon>Crassulaceae</taxon>
        <taxon>Kalanchoe</taxon>
    </lineage>
</organism>
<feature type="compositionally biased region" description="Polar residues" evidence="6">
    <location>
        <begin position="309"/>
        <end position="319"/>
    </location>
</feature>
<feature type="compositionally biased region" description="Basic and acidic residues" evidence="6">
    <location>
        <begin position="165"/>
        <end position="174"/>
    </location>
</feature>
<feature type="region of interest" description="Disordered" evidence="6">
    <location>
        <begin position="160"/>
        <end position="182"/>
    </location>
</feature>
<feature type="domain" description="GAT" evidence="8">
    <location>
        <begin position="180"/>
        <end position="268"/>
    </location>
</feature>
<dbReference type="PROSITE" id="PS50179">
    <property type="entry name" value="VHS"/>
    <property type="match status" value="1"/>
</dbReference>
<feature type="region of interest" description="Disordered" evidence="6">
    <location>
        <begin position="309"/>
        <end position="336"/>
    </location>
</feature>
<keyword evidence="5" id="KW-0472">Membrane</keyword>
<dbReference type="GO" id="GO:0043130">
    <property type="term" value="F:ubiquitin binding"/>
    <property type="evidence" value="ECO:0007669"/>
    <property type="project" value="InterPro"/>
</dbReference>
<keyword evidence="10" id="KW-1185">Reference proteome</keyword>
<comment type="subcellular location">
    <subcellularLocation>
        <location evidence="1">Membrane</location>
        <topology evidence="1">Peripheral membrane protein</topology>
    </subcellularLocation>
</comment>
<protein>
    <submittedName>
        <fullName evidence="9">Uncharacterized protein</fullName>
    </submittedName>
</protein>
<dbReference type="GO" id="GO:0005737">
    <property type="term" value="C:cytoplasm"/>
    <property type="evidence" value="ECO:0007669"/>
    <property type="project" value="UniProtKB-ARBA"/>
</dbReference>
<dbReference type="CDD" id="cd14231">
    <property type="entry name" value="GAT_GGA-like_plant"/>
    <property type="match status" value="1"/>
</dbReference>
<evidence type="ECO:0000313" key="10">
    <source>
        <dbReference type="Proteomes" id="UP000594263"/>
    </source>
</evidence>
<dbReference type="Pfam" id="PF03127">
    <property type="entry name" value="GAT"/>
    <property type="match status" value="1"/>
</dbReference>
<dbReference type="PANTHER" id="PTHR45898:SF3">
    <property type="entry name" value="TOM1-LIKE PROTEIN 5"/>
    <property type="match status" value="1"/>
</dbReference>
<accession>A0A7N0VBQ3</accession>
<evidence type="ECO:0000256" key="5">
    <source>
        <dbReference type="ARBA" id="ARBA00023136"/>
    </source>
</evidence>
<evidence type="ECO:0000313" key="9">
    <source>
        <dbReference type="EnsemblPlants" id="Kaladp0515s0068.1.v1.1"/>
    </source>
</evidence>
<dbReference type="PANTHER" id="PTHR45898">
    <property type="entry name" value="TOM1-LIKE PROTEIN"/>
    <property type="match status" value="1"/>
</dbReference>
<evidence type="ECO:0000256" key="1">
    <source>
        <dbReference type="ARBA" id="ARBA00004170"/>
    </source>
</evidence>
<dbReference type="InterPro" id="IPR044836">
    <property type="entry name" value="TOL_plant"/>
</dbReference>
<evidence type="ECO:0000256" key="4">
    <source>
        <dbReference type="ARBA" id="ARBA00022927"/>
    </source>
</evidence>
<dbReference type="InterPro" id="IPR038425">
    <property type="entry name" value="GAT_sf"/>
</dbReference>
<dbReference type="Proteomes" id="UP000594263">
    <property type="component" value="Unplaced"/>
</dbReference>
<evidence type="ECO:0000259" key="7">
    <source>
        <dbReference type="PROSITE" id="PS50179"/>
    </source>
</evidence>
<dbReference type="PROSITE" id="PS50909">
    <property type="entry name" value="GAT"/>
    <property type="match status" value="1"/>
</dbReference>
<proteinExistence type="inferred from homology"/>
<dbReference type="SMART" id="SM00288">
    <property type="entry name" value="VHS"/>
    <property type="match status" value="1"/>
</dbReference>
<dbReference type="Gramene" id="Kaladp0515s0068.1.v1.1">
    <property type="protein sequence ID" value="Kaladp0515s0068.1.v1.1"/>
    <property type="gene ID" value="Kaladp0515s0068.v1.1"/>
</dbReference>
<dbReference type="CDD" id="cd03561">
    <property type="entry name" value="VHS"/>
    <property type="match status" value="1"/>
</dbReference>
<evidence type="ECO:0000256" key="2">
    <source>
        <dbReference type="ARBA" id="ARBA00007708"/>
    </source>
</evidence>
<name>A0A7N0VBQ3_KALFE</name>
<dbReference type="GO" id="GO:0016020">
    <property type="term" value="C:membrane"/>
    <property type="evidence" value="ECO:0007669"/>
    <property type="project" value="UniProtKB-SubCell"/>
</dbReference>
<dbReference type="InterPro" id="IPR002014">
    <property type="entry name" value="VHS_dom"/>
</dbReference>
<dbReference type="SUPFAM" id="SSF48464">
    <property type="entry name" value="ENTH/VHS domain"/>
    <property type="match status" value="1"/>
</dbReference>
<dbReference type="Gene3D" id="1.25.40.90">
    <property type="match status" value="1"/>
</dbReference>
<keyword evidence="4" id="KW-0653">Protein transport</keyword>
<evidence type="ECO:0000259" key="8">
    <source>
        <dbReference type="PROSITE" id="PS50909"/>
    </source>
</evidence>
<dbReference type="AlphaFoldDB" id="A0A7N0VBQ3"/>
<sequence length="377" mass="41846">MGSELVNFATSDKLPGPDWMANIHVCVGSPSSRRGAKDVIKAIKKRMGSKNATVQLYTVMVSKCFGCQMTFLAVSFSDFCYGFMDMNLLPLLLKIVKKKSESLVRERIFLLLDASQTSVGGASGKFTQYYNAYFDLVFPRSTGHISINVTALKADTRTAQGGDVARSKPKEDAHSAVPVPQSTPDLSVIQKASATLHVLREVLDAVDIQHPEGAKDEFTLDLVEQCSYQKQRVMQLIITCRDEKVLSKVIPLNEQLERVLSRHDALISDRIINLSRKGKARMWPEEEEEIGQSNGLTKSLTISENLTQRPHTRTLSSSEYPAHCTRPHTRTLSSDHPVQAAPPLAGVVIPPPPAKHVKREKFFLQNRVDTSHSSLHN</sequence>
<dbReference type="InterPro" id="IPR008942">
    <property type="entry name" value="ENTH_VHS"/>
</dbReference>
<comment type="similarity">
    <text evidence="2">Belongs to the TOM1 family.</text>
</comment>
<reference evidence="9" key="1">
    <citation type="submission" date="2021-01" db="UniProtKB">
        <authorList>
            <consortium name="EnsemblPlants"/>
        </authorList>
    </citation>
    <scope>IDENTIFICATION</scope>
</reference>
<dbReference type="Gene3D" id="1.20.58.160">
    <property type="match status" value="1"/>
</dbReference>
<dbReference type="EnsemblPlants" id="Kaladp0515s0068.1.v1.1">
    <property type="protein sequence ID" value="Kaladp0515s0068.1.v1.1"/>
    <property type="gene ID" value="Kaladp0515s0068.v1.1"/>
</dbReference>
<keyword evidence="3" id="KW-0813">Transport</keyword>
<dbReference type="InterPro" id="IPR004152">
    <property type="entry name" value="GAT_dom"/>
</dbReference>
<feature type="domain" description="VHS" evidence="7">
    <location>
        <begin position="9"/>
        <end position="136"/>
    </location>
</feature>
<dbReference type="GO" id="GO:0035091">
    <property type="term" value="F:phosphatidylinositol binding"/>
    <property type="evidence" value="ECO:0007669"/>
    <property type="project" value="InterPro"/>
</dbReference>
<evidence type="ECO:0000256" key="6">
    <source>
        <dbReference type="SAM" id="MobiDB-lite"/>
    </source>
</evidence>
<evidence type="ECO:0000256" key="3">
    <source>
        <dbReference type="ARBA" id="ARBA00022448"/>
    </source>
</evidence>